<proteinExistence type="predicted"/>
<dbReference type="InterPro" id="IPR019587">
    <property type="entry name" value="Polyketide_cyclase/dehydratase"/>
</dbReference>
<dbReference type="EMBL" id="AEOI02000008">
    <property type="protein sequence ID" value="ESW98919.1"/>
    <property type="molecule type" value="Genomic_DNA"/>
</dbReference>
<evidence type="ECO:0000313" key="2">
    <source>
        <dbReference type="Proteomes" id="UP000008673"/>
    </source>
</evidence>
<keyword evidence="2" id="KW-1185">Reference proteome</keyword>
<dbReference type="STRING" id="871575.W1QED9"/>
<protein>
    <submittedName>
        <fullName evidence="1">Secreted protein</fullName>
    </submittedName>
</protein>
<name>W1QED9_OGAPD</name>
<comment type="caution">
    <text evidence="1">The sequence shown here is derived from an EMBL/GenBank/DDBJ whole genome shotgun (WGS) entry which is preliminary data.</text>
</comment>
<sequence>MAPNSVLFEVYKLKRLIRLSVIMSLVSTSIIINAAPETVRSIFLDFDNYEWSAFVKSIKTNPPKPSASIAPGDKLDVVLEGNKTLRINPVVVENSLSAFRWKGNVGYDTIFNGIHSYEFNPTEDGKTEFVHKEVFGGLLRGPLLYFVGDLKKDFRLFTEALKSKCEA</sequence>
<gene>
    <name evidence="1" type="ORF">HPODL_04519</name>
</gene>
<dbReference type="KEGG" id="opa:HPODL_04519"/>
<dbReference type="PANTHER" id="PTHR36166:SF1">
    <property type="entry name" value="SRPBCC DOMAIN-CONTAINING PROTEIN"/>
    <property type="match status" value="1"/>
</dbReference>
<evidence type="ECO:0000313" key="1">
    <source>
        <dbReference type="EMBL" id="ESW98919.1"/>
    </source>
</evidence>
<reference evidence="1 2" key="1">
    <citation type="journal article" date="2013" name="BMC Genomics">
        <title>Genome sequence and analysis of methylotrophic yeast Hansenula polymorpha DL1.</title>
        <authorList>
            <person name="Ravin N.V."/>
            <person name="Eldarov M.A."/>
            <person name="Kadnikov V.V."/>
            <person name="Beletsky A.V."/>
            <person name="Schneider J."/>
            <person name="Mardanova E.S."/>
            <person name="Smekalova E.M."/>
            <person name="Zvereva M.I."/>
            <person name="Dontsova O.A."/>
            <person name="Mardanov A.V."/>
            <person name="Skryabin K.G."/>
        </authorList>
    </citation>
    <scope>NUCLEOTIDE SEQUENCE [LARGE SCALE GENOMIC DNA]</scope>
    <source>
        <strain evidence="2">ATCC 26012 / BCRC 20466 / JCM 22074 / NRRL Y-7560 / DL-1</strain>
    </source>
</reference>
<dbReference type="Pfam" id="PF10604">
    <property type="entry name" value="Polyketide_cyc2"/>
    <property type="match status" value="1"/>
</dbReference>
<dbReference type="AlphaFoldDB" id="W1QED9"/>
<dbReference type="eggNOG" id="ENOG502S64G">
    <property type="taxonomic scope" value="Eukaryota"/>
</dbReference>
<dbReference type="Proteomes" id="UP000008673">
    <property type="component" value="Unassembled WGS sequence"/>
</dbReference>
<dbReference type="CDD" id="cd07822">
    <property type="entry name" value="SRPBCC_4"/>
    <property type="match status" value="1"/>
</dbReference>
<dbReference type="OrthoDB" id="509124at2759"/>
<dbReference type="InterPro" id="IPR023393">
    <property type="entry name" value="START-like_dom_sf"/>
</dbReference>
<accession>W1QED9</accession>
<dbReference type="GeneID" id="25773947"/>
<dbReference type="SUPFAM" id="SSF55961">
    <property type="entry name" value="Bet v1-like"/>
    <property type="match status" value="1"/>
</dbReference>
<dbReference type="RefSeq" id="XP_013934802.1">
    <property type="nucleotide sequence ID" value="XM_014079327.1"/>
</dbReference>
<dbReference type="Gene3D" id="3.30.530.20">
    <property type="match status" value="1"/>
</dbReference>
<dbReference type="PANTHER" id="PTHR36166">
    <property type="entry name" value="CHROMOSOME 9, WHOLE GENOME SHOTGUN SEQUENCE"/>
    <property type="match status" value="1"/>
</dbReference>
<dbReference type="HOGENOM" id="CLU_069867_3_1_1"/>
<organism evidence="1 2">
    <name type="scientific">Ogataea parapolymorpha (strain ATCC 26012 / BCRC 20466 / JCM 22074 / NRRL Y-7560 / DL-1)</name>
    <name type="common">Yeast</name>
    <name type="synonym">Hansenula polymorpha</name>
    <dbReference type="NCBI Taxonomy" id="871575"/>
    <lineage>
        <taxon>Eukaryota</taxon>
        <taxon>Fungi</taxon>
        <taxon>Dikarya</taxon>
        <taxon>Ascomycota</taxon>
        <taxon>Saccharomycotina</taxon>
        <taxon>Pichiomycetes</taxon>
        <taxon>Pichiales</taxon>
        <taxon>Pichiaceae</taxon>
        <taxon>Ogataea</taxon>
    </lineage>
</organism>
<dbReference type="OMA" id="SYPEWNP"/>